<evidence type="ECO:0000313" key="3">
    <source>
        <dbReference type="EMBL" id="KAJ8993914.1"/>
    </source>
</evidence>
<dbReference type="EMBL" id="JAJGCB010000003">
    <property type="protein sequence ID" value="KAJ8993914.1"/>
    <property type="molecule type" value="Genomic_DNA"/>
</dbReference>
<reference evidence="3" key="1">
    <citation type="submission" date="2023-01" db="EMBL/GenBank/DDBJ databases">
        <title>Exophiala dermititidis isolated from Cystic Fibrosis Patient.</title>
        <authorList>
            <person name="Kurbessoian T."/>
            <person name="Crocker A."/>
            <person name="Murante D."/>
            <person name="Hogan D.A."/>
            <person name="Stajich J.E."/>
        </authorList>
    </citation>
    <scope>NUCLEOTIDE SEQUENCE</scope>
    <source>
        <strain evidence="3">Ex8</strain>
    </source>
</reference>
<evidence type="ECO:0000256" key="2">
    <source>
        <dbReference type="SAM" id="Phobius"/>
    </source>
</evidence>
<keyword evidence="2" id="KW-0472">Membrane</keyword>
<evidence type="ECO:0000256" key="1">
    <source>
        <dbReference type="SAM" id="MobiDB-lite"/>
    </source>
</evidence>
<name>A0AAN6IWH4_EXODE</name>
<protein>
    <recommendedName>
        <fullName evidence="5">DUF1275 domain protein</fullName>
    </recommendedName>
</protein>
<evidence type="ECO:0000313" key="4">
    <source>
        <dbReference type="Proteomes" id="UP001161757"/>
    </source>
</evidence>
<gene>
    <name evidence="3" type="ORF">HRR80_002417</name>
</gene>
<feature type="transmembrane region" description="Helical" evidence="2">
    <location>
        <begin position="309"/>
        <end position="326"/>
    </location>
</feature>
<feature type="compositionally biased region" description="Polar residues" evidence="1">
    <location>
        <begin position="23"/>
        <end position="36"/>
    </location>
</feature>
<sequence>MVDNGAVYRSDSSLTLTNTNSSPYQATPTPFSSDSDAISIRKQKKEATRQQGQAQLQATESEAGSHIEVALGTMSSEKSRGTVQRYLYQELDASYMSFVIILCFFISGLIDSVAFNSWNCFVDMQTGNTVFAALGLGGQPKASHSQQYYKSLTSIGAFCLGTLFFNTLHRFPTGFAEQASSRRRSTFIASFSIQTALIVVATVLVSQDLVSNQPFLPGAFSSGSNDKDSRPPAMTNFLDLCPVSLLSFQAAGQVTLSRLLGMVELPTIVLSALYHDFTADLLAIRTSWKRSPSLWEFLVVQQRRQGRRLACIIALFIGGIIGGEMYKSRAGMAGALWLAAGAKLAIVVAWCFWKGGSADNDGLPR</sequence>
<comment type="caution">
    <text evidence="3">The sequence shown here is derived from an EMBL/GenBank/DDBJ whole genome shotgun (WGS) entry which is preliminary data.</text>
</comment>
<dbReference type="PANTHER" id="PTHR37488:SF7">
    <property type="entry name" value="DUF1275 DOMAIN PROTEIN"/>
    <property type="match status" value="1"/>
</dbReference>
<accession>A0AAN6IWH4</accession>
<keyword evidence="2" id="KW-1133">Transmembrane helix</keyword>
<feature type="transmembrane region" description="Helical" evidence="2">
    <location>
        <begin position="332"/>
        <end position="353"/>
    </location>
</feature>
<dbReference type="Proteomes" id="UP001161757">
    <property type="component" value="Unassembled WGS sequence"/>
</dbReference>
<dbReference type="AlphaFoldDB" id="A0AAN6IWH4"/>
<feature type="transmembrane region" description="Helical" evidence="2">
    <location>
        <begin position="95"/>
        <end position="115"/>
    </location>
</feature>
<dbReference type="PANTHER" id="PTHR37488">
    <property type="entry name" value="DUF1275 DOMAIN-CONTAINING PROTEIN"/>
    <property type="match status" value="1"/>
</dbReference>
<proteinExistence type="predicted"/>
<dbReference type="InterPro" id="IPR010699">
    <property type="entry name" value="DUF1275"/>
</dbReference>
<dbReference type="Pfam" id="PF06912">
    <property type="entry name" value="DUF1275"/>
    <property type="match status" value="1"/>
</dbReference>
<organism evidence="3 4">
    <name type="scientific">Exophiala dermatitidis</name>
    <name type="common">Black yeast-like fungus</name>
    <name type="synonym">Wangiella dermatitidis</name>
    <dbReference type="NCBI Taxonomy" id="5970"/>
    <lineage>
        <taxon>Eukaryota</taxon>
        <taxon>Fungi</taxon>
        <taxon>Dikarya</taxon>
        <taxon>Ascomycota</taxon>
        <taxon>Pezizomycotina</taxon>
        <taxon>Eurotiomycetes</taxon>
        <taxon>Chaetothyriomycetidae</taxon>
        <taxon>Chaetothyriales</taxon>
        <taxon>Herpotrichiellaceae</taxon>
        <taxon>Exophiala</taxon>
    </lineage>
</organism>
<keyword evidence="2" id="KW-0812">Transmembrane</keyword>
<evidence type="ECO:0008006" key="5">
    <source>
        <dbReference type="Google" id="ProtNLM"/>
    </source>
</evidence>
<feature type="region of interest" description="Disordered" evidence="1">
    <location>
        <begin position="18"/>
        <end position="49"/>
    </location>
</feature>
<feature type="transmembrane region" description="Helical" evidence="2">
    <location>
        <begin position="148"/>
        <end position="166"/>
    </location>
</feature>